<comment type="caution">
    <text evidence="2">The sequence shown here is derived from an EMBL/GenBank/DDBJ whole genome shotgun (WGS) entry which is preliminary data.</text>
</comment>
<reference evidence="2" key="1">
    <citation type="journal article" date="2021" name="Nat. Commun.">
        <title>Genetic determinants of endophytism in the Arabidopsis root mycobiome.</title>
        <authorList>
            <person name="Mesny F."/>
            <person name="Miyauchi S."/>
            <person name="Thiergart T."/>
            <person name="Pickel B."/>
            <person name="Atanasova L."/>
            <person name="Karlsson M."/>
            <person name="Huettel B."/>
            <person name="Barry K.W."/>
            <person name="Haridas S."/>
            <person name="Chen C."/>
            <person name="Bauer D."/>
            <person name="Andreopoulos W."/>
            <person name="Pangilinan J."/>
            <person name="LaButti K."/>
            <person name="Riley R."/>
            <person name="Lipzen A."/>
            <person name="Clum A."/>
            <person name="Drula E."/>
            <person name="Henrissat B."/>
            <person name="Kohler A."/>
            <person name="Grigoriev I.V."/>
            <person name="Martin F.M."/>
            <person name="Hacquard S."/>
        </authorList>
    </citation>
    <scope>NUCLEOTIDE SEQUENCE</scope>
    <source>
        <strain evidence="2">MPI-CAGE-AT-0147</strain>
    </source>
</reference>
<dbReference type="AlphaFoldDB" id="A0A9P9EAR5"/>
<evidence type="ECO:0000313" key="3">
    <source>
        <dbReference type="Proteomes" id="UP000738349"/>
    </source>
</evidence>
<dbReference type="Pfam" id="PF18120">
    <property type="entry name" value="DUF5597"/>
    <property type="match status" value="1"/>
</dbReference>
<accession>A0A9P9EAR5</accession>
<dbReference type="GO" id="GO:0016787">
    <property type="term" value="F:hydrolase activity"/>
    <property type="evidence" value="ECO:0007669"/>
    <property type="project" value="UniProtKB-KW"/>
</dbReference>
<dbReference type="Proteomes" id="UP000738349">
    <property type="component" value="Unassembled WGS sequence"/>
</dbReference>
<evidence type="ECO:0000259" key="1">
    <source>
        <dbReference type="Pfam" id="PF18120"/>
    </source>
</evidence>
<keyword evidence="3" id="KW-1185">Reference proteome</keyword>
<name>A0A9P9EAR5_9HYPO</name>
<dbReference type="InterPro" id="IPR040719">
    <property type="entry name" value="DUF5597"/>
</dbReference>
<dbReference type="Gene3D" id="3.20.20.80">
    <property type="entry name" value="Glycosidases"/>
    <property type="match status" value="1"/>
</dbReference>
<proteinExistence type="predicted"/>
<protein>
    <submittedName>
        <fullName evidence="2">Family 35 putative beta-galactosidase glycoside hydrolase</fullName>
    </submittedName>
</protein>
<keyword evidence="2" id="KW-0378">Hydrolase</keyword>
<organism evidence="2 3">
    <name type="scientific">Dactylonectria macrodidyma</name>
    <dbReference type="NCBI Taxonomy" id="307937"/>
    <lineage>
        <taxon>Eukaryota</taxon>
        <taxon>Fungi</taxon>
        <taxon>Dikarya</taxon>
        <taxon>Ascomycota</taxon>
        <taxon>Pezizomycotina</taxon>
        <taxon>Sordariomycetes</taxon>
        <taxon>Hypocreomycetidae</taxon>
        <taxon>Hypocreales</taxon>
        <taxon>Nectriaceae</taxon>
        <taxon>Dactylonectria</taxon>
    </lineage>
</organism>
<feature type="domain" description="DUF5597" evidence="1">
    <location>
        <begin position="370"/>
        <end position="500"/>
    </location>
</feature>
<dbReference type="EMBL" id="JAGMUV010000015">
    <property type="protein sequence ID" value="KAH7133709.1"/>
    <property type="molecule type" value="Genomic_DNA"/>
</dbReference>
<evidence type="ECO:0000313" key="2">
    <source>
        <dbReference type="EMBL" id="KAH7133709.1"/>
    </source>
</evidence>
<dbReference type="Gene3D" id="2.60.220.20">
    <property type="entry name" value="putative beta-Galactosidase from caulobacter crescentus"/>
    <property type="match status" value="1"/>
</dbReference>
<sequence>MAEGVGLMPQLRKVGSGWELLVDGKPYLILGAEPYVAWVGLKRYRGKFWYEISNMGVNTVIITVPWCDIEPDEGMFVFKSLDWALAGPRVQEMRVIVRWYGSRNISCTPSWIQADQERFPRNEARYKNGNVCCGISMFSPQCVQAESAAFKALMGHLKKNDQNHTVIMVQLEDTSFLLRSGDGSSLANEHFQRPVPSKLLDFLVDEWDSLLPDLKSKFPGLQAKAMQRTKQQNQIGSWEEYFGKERYAHDIFAAYYFSLHLDKIAAAGKQAYNIPIFTTAEVPPEWRVAASESAEEHCSSHRFLDIWYKFSPALDFVSLKTYTEPKYSEAYHGSRLIWEAIGRRGALGATPAGLDFPQLDIWEFLETWTFAKHYQLLGAMMPQITEARMKPDSITGFAFPTFEKNGAHLMEPVVHQLGSFKLYISPIITSDNPSSGYGIIIALGPAHFLLIGTGYNVKFECASPAETFEGIAMLEEKSVLDLRKRVLRVERRLELDETERLESISMRSERTADERDDISRTIFASRMIAEVHIRCTGREDITELCHDLEGIALAE</sequence>
<dbReference type="OrthoDB" id="4849683at2759"/>
<dbReference type="InterPro" id="IPR017853">
    <property type="entry name" value="GH"/>
</dbReference>
<dbReference type="SUPFAM" id="SSF51445">
    <property type="entry name" value="(Trans)glycosidases"/>
    <property type="match status" value="1"/>
</dbReference>
<gene>
    <name evidence="2" type="ORF">EDB81DRAFT_871175</name>
</gene>